<gene>
    <name evidence="3" type="ORF">O3G_MSEX009003</name>
</gene>
<dbReference type="AlphaFoldDB" id="A0A921ZBW5"/>
<protein>
    <submittedName>
        <fullName evidence="3">Uncharacterized protein</fullName>
    </submittedName>
</protein>
<keyword evidence="2" id="KW-0732">Signal</keyword>
<dbReference type="EMBL" id="JH668481">
    <property type="protein sequence ID" value="KAG6455056.1"/>
    <property type="molecule type" value="Genomic_DNA"/>
</dbReference>
<feature type="chain" id="PRO_5037988079" evidence="2">
    <location>
        <begin position="18"/>
        <end position="151"/>
    </location>
</feature>
<comment type="caution">
    <text evidence="3">The sequence shown here is derived from an EMBL/GenBank/DDBJ whole genome shotgun (WGS) entry which is preliminary data.</text>
</comment>
<evidence type="ECO:0000313" key="4">
    <source>
        <dbReference type="Proteomes" id="UP000791440"/>
    </source>
</evidence>
<keyword evidence="4" id="KW-1185">Reference proteome</keyword>
<sequence>MVPHIFCVVLLCSPSLSRNVPRFSDLDEEDQHLFRAAYDTPSYDNEEYQEEEDFSLGKLDLLKNGMWAIKAKLKELKAFDKALAANMLSTKLKLKELIENHLLPLKKHKETIEKKKPYYNYQIPTYPPYEPQYNGPHYGPPPHGHDPYYGH</sequence>
<proteinExistence type="predicted"/>
<evidence type="ECO:0000313" key="3">
    <source>
        <dbReference type="EMBL" id="KAG6455056.1"/>
    </source>
</evidence>
<name>A0A921ZBW5_MANSE</name>
<feature type="signal peptide" evidence="2">
    <location>
        <begin position="1"/>
        <end position="17"/>
    </location>
</feature>
<reference evidence="3" key="2">
    <citation type="submission" date="2020-12" db="EMBL/GenBank/DDBJ databases">
        <authorList>
            <person name="Kanost M."/>
        </authorList>
    </citation>
    <scope>NUCLEOTIDE SEQUENCE</scope>
</reference>
<accession>A0A921ZBW5</accession>
<dbReference type="Proteomes" id="UP000791440">
    <property type="component" value="Unassembled WGS sequence"/>
</dbReference>
<evidence type="ECO:0000256" key="1">
    <source>
        <dbReference type="SAM" id="MobiDB-lite"/>
    </source>
</evidence>
<organism evidence="3 4">
    <name type="scientific">Manduca sexta</name>
    <name type="common">Tobacco hawkmoth</name>
    <name type="synonym">Tobacco hornworm</name>
    <dbReference type="NCBI Taxonomy" id="7130"/>
    <lineage>
        <taxon>Eukaryota</taxon>
        <taxon>Metazoa</taxon>
        <taxon>Ecdysozoa</taxon>
        <taxon>Arthropoda</taxon>
        <taxon>Hexapoda</taxon>
        <taxon>Insecta</taxon>
        <taxon>Pterygota</taxon>
        <taxon>Neoptera</taxon>
        <taxon>Endopterygota</taxon>
        <taxon>Lepidoptera</taxon>
        <taxon>Glossata</taxon>
        <taxon>Ditrysia</taxon>
        <taxon>Bombycoidea</taxon>
        <taxon>Sphingidae</taxon>
        <taxon>Sphinginae</taxon>
        <taxon>Sphingini</taxon>
        <taxon>Manduca</taxon>
    </lineage>
</organism>
<feature type="region of interest" description="Disordered" evidence="1">
    <location>
        <begin position="131"/>
        <end position="151"/>
    </location>
</feature>
<evidence type="ECO:0000256" key="2">
    <source>
        <dbReference type="SAM" id="SignalP"/>
    </source>
</evidence>
<reference evidence="3" key="1">
    <citation type="journal article" date="2016" name="Insect Biochem. Mol. Biol.">
        <title>Multifaceted biological insights from a draft genome sequence of the tobacco hornworm moth, Manduca sexta.</title>
        <authorList>
            <person name="Kanost M.R."/>
            <person name="Arrese E.L."/>
            <person name="Cao X."/>
            <person name="Chen Y.R."/>
            <person name="Chellapilla S."/>
            <person name="Goldsmith M.R."/>
            <person name="Grosse-Wilde E."/>
            <person name="Heckel D.G."/>
            <person name="Herndon N."/>
            <person name="Jiang H."/>
            <person name="Papanicolaou A."/>
            <person name="Qu J."/>
            <person name="Soulages J.L."/>
            <person name="Vogel H."/>
            <person name="Walters J."/>
            <person name="Waterhouse R.M."/>
            <person name="Ahn S.J."/>
            <person name="Almeida F.C."/>
            <person name="An C."/>
            <person name="Aqrawi P."/>
            <person name="Bretschneider A."/>
            <person name="Bryant W.B."/>
            <person name="Bucks S."/>
            <person name="Chao H."/>
            <person name="Chevignon G."/>
            <person name="Christen J.M."/>
            <person name="Clarke D.F."/>
            <person name="Dittmer N.T."/>
            <person name="Ferguson L.C.F."/>
            <person name="Garavelou S."/>
            <person name="Gordon K.H.J."/>
            <person name="Gunaratna R.T."/>
            <person name="Han Y."/>
            <person name="Hauser F."/>
            <person name="He Y."/>
            <person name="Heidel-Fischer H."/>
            <person name="Hirsh A."/>
            <person name="Hu Y."/>
            <person name="Jiang H."/>
            <person name="Kalra D."/>
            <person name="Klinner C."/>
            <person name="Konig C."/>
            <person name="Kovar C."/>
            <person name="Kroll A.R."/>
            <person name="Kuwar S.S."/>
            <person name="Lee S.L."/>
            <person name="Lehman R."/>
            <person name="Li K."/>
            <person name="Li Z."/>
            <person name="Liang H."/>
            <person name="Lovelace S."/>
            <person name="Lu Z."/>
            <person name="Mansfield J.H."/>
            <person name="McCulloch K.J."/>
            <person name="Mathew T."/>
            <person name="Morton B."/>
            <person name="Muzny D.M."/>
            <person name="Neunemann D."/>
            <person name="Ongeri F."/>
            <person name="Pauchet Y."/>
            <person name="Pu L.L."/>
            <person name="Pyrousis I."/>
            <person name="Rao X.J."/>
            <person name="Redding A."/>
            <person name="Roesel C."/>
            <person name="Sanchez-Gracia A."/>
            <person name="Schaack S."/>
            <person name="Shukla A."/>
            <person name="Tetreau G."/>
            <person name="Wang Y."/>
            <person name="Xiong G.H."/>
            <person name="Traut W."/>
            <person name="Walsh T.K."/>
            <person name="Worley K.C."/>
            <person name="Wu D."/>
            <person name="Wu W."/>
            <person name="Wu Y.Q."/>
            <person name="Zhang X."/>
            <person name="Zou Z."/>
            <person name="Zucker H."/>
            <person name="Briscoe A.D."/>
            <person name="Burmester T."/>
            <person name="Clem R.J."/>
            <person name="Feyereisen R."/>
            <person name="Grimmelikhuijzen C.J.P."/>
            <person name="Hamodrakas S.J."/>
            <person name="Hansson B.S."/>
            <person name="Huguet E."/>
            <person name="Jermiin L.S."/>
            <person name="Lan Q."/>
            <person name="Lehman H.K."/>
            <person name="Lorenzen M."/>
            <person name="Merzendorfer H."/>
            <person name="Michalopoulos I."/>
            <person name="Morton D.B."/>
            <person name="Muthukrishnan S."/>
            <person name="Oakeshott J.G."/>
            <person name="Palmer W."/>
            <person name="Park Y."/>
            <person name="Passarelli A.L."/>
            <person name="Rozas J."/>
            <person name="Schwartz L.M."/>
            <person name="Smith W."/>
            <person name="Southgate A."/>
            <person name="Vilcinskas A."/>
            <person name="Vogt R."/>
            <person name="Wang P."/>
            <person name="Werren J."/>
            <person name="Yu X.Q."/>
            <person name="Zhou J.J."/>
            <person name="Brown S.J."/>
            <person name="Scherer S.E."/>
            <person name="Richards S."/>
            <person name="Blissard G.W."/>
        </authorList>
    </citation>
    <scope>NUCLEOTIDE SEQUENCE</scope>
</reference>